<organism evidence="2 3">
    <name type="scientific">Dermatophagoides pteronyssinus</name>
    <name type="common">European house dust mite</name>
    <dbReference type="NCBI Taxonomy" id="6956"/>
    <lineage>
        <taxon>Eukaryota</taxon>
        <taxon>Metazoa</taxon>
        <taxon>Ecdysozoa</taxon>
        <taxon>Arthropoda</taxon>
        <taxon>Chelicerata</taxon>
        <taxon>Arachnida</taxon>
        <taxon>Acari</taxon>
        <taxon>Acariformes</taxon>
        <taxon>Sarcoptiformes</taxon>
        <taxon>Astigmata</taxon>
        <taxon>Psoroptidia</taxon>
        <taxon>Analgoidea</taxon>
        <taxon>Pyroglyphidae</taxon>
        <taxon>Dermatophagoidinae</taxon>
        <taxon>Dermatophagoides</taxon>
    </lineage>
</organism>
<dbReference type="EMBL" id="NJHN03000077">
    <property type="protein sequence ID" value="KAH9417458.1"/>
    <property type="molecule type" value="Genomic_DNA"/>
</dbReference>
<proteinExistence type="predicted"/>
<evidence type="ECO:0000313" key="3">
    <source>
        <dbReference type="Proteomes" id="UP000887458"/>
    </source>
</evidence>
<name>A0ABQ8J4E6_DERPT</name>
<keyword evidence="3" id="KW-1185">Reference proteome</keyword>
<comment type="caution">
    <text evidence="2">The sequence shown here is derived from an EMBL/GenBank/DDBJ whole genome shotgun (WGS) entry which is preliminary data.</text>
</comment>
<sequence length="66" mass="7651">MDSSFPKKNIYFFLRKYQYCGGELDSINQSHHKTIDQSIANQSQINQIDQKSRATPVESKIKKSND</sequence>
<gene>
    <name evidence="2" type="ORF">DERP_007456</name>
</gene>
<accession>A0ABQ8J4E6</accession>
<feature type="compositionally biased region" description="Low complexity" evidence="1">
    <location>
        <begin position="39"/>
        <end position="49"/>
    </location>
</feature>
<feature type="region of interest" description="Disordered" evidence="1">
    <location>
        <begin position="39"/>
        <end position="66"/>
    </location>
</feature>
<evidence type="ECO:0000313" key="2">
    <source>
        <dbReference type="EMBL" id="KAH9417458.1"/>
    </source>
</evidence>
<dbReference type="Proteomes" id="UP000887458">
    <property type="component" value="Unassembled WGS sequence"/>
</dbReference>
<evidence type="ECO:0000256" key="1">
    <source>
        <dbReference type="SAM" id="MobiDB-lite"/>
    </source>
</evidence>
<protein>
    <submittedName>
        <fullName evidence="2">Uncharacterized protein</fullName>
    </submittedName>
</protein>
<reference evidence="2 3" key="2">
    <citation type="journal article" date="2022" name="Mol. Biol. Evol.">
        <title>Comparative Genomics Reveals Insights into the Divergent Evolution of Astigmatic Mites and Household Pest Adaptations.</title>
        <authorList>
            <person name="Xiong Q."/>
            <person name="Wan A.T."/>
            <person name="Liu X."/>
            <person name="Fung C.S."/>
            <person name="Xiao X."/>
            <person name="Malainual N."/>
            <person name="Hou J."/>
            <person name="Wang L."/>
            <person name="Wang M."/>
            <person name="Yang K.Y."/>
            <person name="Cui Y."/>
            <person name="Leung E.L."/>
            <person name="Nong W."/>
            <person name="Shin S.K."/>
            <person name="Au S.W."/>
            <person name="Jeong K.Y."/>
            <person name="Chew F.T."/>
            <person name="Hui J.H."/>
            <person name="Leung T.F."/>
            <person name="Tungtrongchitr A."/>
            <person name="Zhong N."/>
            <person name="Liu Z."/>
            <person name="Tsui S.K."/>
        </authorList>
    </citation>
    <scope>NUCLEOTIDE SEQUENCE [LARGE SCALE GENOMIC DNA]</scope>
    <source>
        <strain evidence="2">Derp</strain>
    </source>
</reference>
<reference evidence="2 3" key="1">
    <citation type="journal article" date="2018" name="J. Allergy Clin. Immunol.">
        <title>High-quality assembly of Dermatophagoides pteronyssinus genome and transcriptome reveals a wide range of novel allergens.</title>
        <authorList>
            <person name="Liu X.Y."/>
            <person name="Yang K.Y."/>
            <person name="Wang M.Q."/>
            <person name="Kwok J.S."/>
            <person name="Zeng X."/>
            <person name="Yang Z."/>
            <person name="Xiao X.J."/>
            <person name="Lau C.P."/>
            <person name="Li Y."/>
            <person name="Huang Z.M."/>
            <person name="Ba J.G."/>
            <person name="Yim A.K."/>
            <person name="Ouyang C.Y."/>
            <person name="Ngai S.M."/>
            <person name="Chan T.F."/>
            <person name="Leung E.L."/>
            <person name="Liu L."/>
            <person name="Liu Z.G."/>
            <person name="Tsui S.K."/>
        </authorList>
    </citation>
    <scope>NUCLEOTIDE SEQUENCE [LARGE SCALE GENOMIC DNA]</scope>
    <source>
        <strain evidence="2">Derp</strain>
    </source>
</reference>